<proteinExistence type="predicted"/>
<feature type="transmembrane region" description="Helical" evidence="1">
    <location>
        <begin position="68"/>
        <end position="90"/>
    </location>
</feature>
<keyword evidence="1" id="KW-0472">Membrane</keyword>
<comment type="caution">
    <text evidence="2">The sequence shown here is derived from an EMBL/GenBank/DDBJ whole genome shotgun (WGS) entry which is preliminary data.</text>
</comment>
<reference evidence="2 3" key="1">
    <citation type="submission" date="2015-12" db="EMBL/GenBank/DDBJ databases">
        <title>Draft genome sequence of Moniliophthora roreri, the causal agent of frosty pod rot of cacao.</title>
        <authorList>
            <person name="Aime M.C."/>
            <person name="Diaz-Valderrama J.R."/>
            <person name="Kijpornyongpan T."/>
            <person name="Phillips-Mora W."/>
        </authorList>
    </citation>
    <scope>NUCLEOTIDE SEQUENCE [LARGE SCALE GENOMIC DNA]</scope>
    <source>
        <strain evidence="2 3">MCA 2952</strain>
    </source>
</reference>
<name>A0A0W0G9Q6_MONRR</name>
<accession>A0A0W0G9Q6</accession>
<gene>
    <name evidence="2" type="ORF">WG66_2127</name>
</gene>
<evidence type="ECO:0000313" key="3">
    <source>
        <dbReference type="Proteomes" id="UP000054988"/>
    </source>
</evidence>
<sequence>MTISSPWIRKPSTSGGRRRRGRKRDALVAIPFSSSTDTFTATGNLVFLYSFIGTPPESSCQAIQTVRILIIVLAQILIEILIGLAAFSIFYQEGKFSGREKAGAWVVEFAYDTLIFLLALRKVFRARRALEIPLLSVLIRDGAAYFGAMSLANLATAPRPVQSERRDSSMPN</sequence>
<keyword evidence="1" id="KW-1133">Transmembrane helix</keyword>
<organism evidence="2 3">
    <name type="scientific">Moniliophthora roreri</name>
    <name type="common">Frosty pod rot fungus</name>
    <name type="synonym">Monilia roreri</name>
    <dbReference type="NCBI Taxonomy" id="221103"/>
    <lineage>
        <taxon>Eukaryota</taxon>
        <taxon>Fungi</taxon>
        <taxon>Dikarya</taxon>
        <taxon>Basidiomycota</taxon>
        <taxon>Agaricomycotina</taxon>
        <taxon>Agaricomycetes</taxon>
        <taxon>Agaricomycetidae</taxon>
        <taxon>Agaricales</taxon>
        <taxon>Marasmiineae</taxon>
        <taxon>Marasmiaceae</taxon>
        <taxon>Moniliophthora</taxon>
    </lineage>
</organism>
<dbReference type="Proteomes" id="UP000054988">
    <property type="component" value="Unassembled WGS sequence"/>
</dbReference>
<keyword evidence="1" id="KW-0812">Transmembrane</keyword>
<protein>
    <submittedName>
        <fullName evidence="2">Uncharacterized protein</fullName>
    </submittedName>
</protein>
<dbReference type="AlphaFoldDB" id="A0A0W0G9Q6"/>
<feature type="transmembrane region" description="Helical" evidence="1">
    <location>
        <begin position="102"/>
        <end position="120"/>
    </location>
</feature>
<evidence type="ECO:0000256" key="1">
    <source>
        <dbReference type="SAM" id="Phobius"/>
    </source>
</evidence>
<dbReference type="EMBL" id="LATX01000730">
    <property type="protein sequence ID" value="KTB45293.1"/>
    <property type="molecule type" value="Genomic_DNA"/>
</dbReference>
<evidence type="ECO:0000313" key="2">
    <source>
        <dbReference type="EMBL" id="KTB45293.1"/>
    </source>
</evidence>